<name>A0A6G0WZA6_9STRA</name>
<dbReference type="SFLD" id="SFLDG01129">
    <property type="entry name" value="C1.5:_HAD__Beta-PGM__Phosphata"/>
    <property type="match status" value="1"/>
</dbReference>
<dbReference type="EMBL" id="VJMJ01000128">
    <property type="protein sequence ID" value="KAF0732857.1"/>
    <property type="molecule type" value="Genomic_DNA"/>
</dbReference>
<dbReference type="InterPro" id="IPR006439">
    <property type="entry name" value="HAD-SF_hydro_IA"/>
</dbReference>
<comment type="caution">
    <text evidence="1">The sequence shown here is derived from an EMBL/GenBank/DDBJ whole genome shotgun (WGS) entry which is preliminary data.</text>
</comment>
<keyword evidence="2" id="KW-1185">Reference proteome</keyword>
<organism evidence="1 2">
    <name type="scientific">Aphanomyces euteiches</name>
    <dbReference type="NCBI Taxonomy" id="100861"/>
    <lineage>
        <taxon>Eukaryota</taxon>
        <taxon>Sar</taxon>
        <taxon>Stramenopiles</taxon>
        <taxon>Oomycota</taxon>
        <taxon>Saprolegniomycetes</taxon>
        <taxon>Saprolegniales</taxon>
        <taxon>Verrucalvaceae</taxon>
        <taxon>Aphanomyces</taxon>
    </lineage>
</organism>
<dbReference type="Gene3D" id="3.40.50.1000">
    <property type="entry name" value="HAD superfamily/HAD-like"/>
    <property type="match status" value="1"/>
</dbReference>
<gene>
    <name evidence="1" type="ORF">Ae201684_010184</name>
</gene>
<reference evidence="1 2" key="1">
    <citation type="submission" date="2019-07" db="EMBL/GenBank/DDBJ databases">
        <title>Genomics analysis of Aphanomyces spp. identifies a new class of oomycete effector associated with host adaptation.</title>
        <authorList>
            <person name="Gaulin E."/>
        </authorList>
    </citation>
    <scope>NUCLEOTIDE SEQUENCE [LARGE SCALE GENOMIC DNA]</scope>
    <source>
        <strain evidence="1 2">ATCC 201684</strain>
    </source>
</reference>
<sequence>MAVDAVIFDLDGTLLDTEKISTEAFVQVLGPQFTMEHQRRVMGVPLDTWPLMLIADFQLTMTPTDLAHQVHAAYEEKLPFCTLIPGGLDLVTGLTAKGIKVALATSSTASAVSIKRMAHPALFDAFDVIVCGDDPAVKRGKTNPDIFLTAAARLGIQDMSQCVVVEDSVSGVQGGKAAGMQVVAVPDTRFFDADDIAKRFSHADVILSSLHDFQKAVFP</sequence>
<protein>
    <submittedName>
        <fullName evidence="1">Uncharacterized protein</fullName>
    </submittedName>
</protein>
<dbReference type="Gene3D" id="1.10.150.240">
    <property type="entry name" value="Putative phosphatase, domain 2"/>
    <property type="match status" value="1"/>
</dbReference>
<proteinExistence type="predicted"/>
<dbReference type="InterPro" id="IPR041492">
    <property type="entry name" value="HAD_2"/>
</dbReference>
<accession>A0A6G0WZA6</accession>
<dbReference type="Proteomes" id="UP000481153">
    <property type="component" value="Unassembled WGS sequence"/>
</dbReference>
<dbReference type="InterPro" id="IPR023214">
    <property type="entry name" value="HAD_sf"/>
</dbReference>
<dbReference type="SUPFAM" id="SSF56784">
    <property type="entry name" value="HAD-like"/>
    <property type="match status" value="1"/>
</dbReference>
<dbReference type="InterPro" id="IPR023198">
    <property type="entry name" value="PGP-like_dom2"/>
</dbReference>
<dbReference type="GO" id="GO:0016791">
    <property type="term" value="F:phosphatase activity"/>
    <property type="evidence" value="ECO:0007669"/>
    <property type="project" value="TreeGrafter"/>
</dbReference>
<dbReference type="NCBIfam" id="TIGR01509">
    <property type="entry name" value="HAD-SF-IA-v3"/>
    <property type="match status" value="1"/>
</dbReference>
<dbReference type="VEuPathDB" id="FungiDB:AeMF1_019615"/>
<dbReference type="SFLD" id="SFLDG01135">
    <property type="entry name" value="C1.5.6:_HAD__Beta-PGM__Phospha"/>
    <property type="match status" value="1"/>
</dbReference>
<dbReference type="SFLD" id="SFLDS00003">
    <property type="entry name" value="Haloacid_Dehalogenase"/>
    <property type="match status" value="1"/>
</dbReference>
<dbReference type="PANTHER" id="PTHR18901">
    <property type="entry name" value="2-DEOXYGLUCOSE-6-PHOSPHATE PHOSPHATASE 2"/>
    <property type="match status" value="1"/>
</dbReference>
<evidence type="ECO:0000313" key="2">
    <source>
        <dbReference type="Proteomes" id="UP000481153"/>
    </source>
</evidence>
<evidence type="ECO:0000313" key="1">
    <source>
        <dbReference type="EMBL" id="KAF0732857.1"/>
    </source>
</evidence>
<dbReference type="AlphaFoldDB" id="A0A6G0WZA6"/>
<dbReference type="PANTHER" id="PTHR18901:SF38">
    <property type="entry name" value="PSEUDOURIDINE-5'-PHOSPHATASE"/>
    <property type="match status" value="1"/>
</dbReference>
<dbReference type="Pfam" id="PF13419">
    <property type="entry name" value="HAD_2"/>
    <property type="match status" value="1"/>
</dbReference>
<dbReference type="InterPro" id="IPR036412">
    <property type="entry name" value="HAD-like_sf"/>
</dbReference>